<dbReference type="EMBL" id="JAENHN010000002">
    <property type="protein sequence ID" value="MBK1809136.1"/>
    <property type="molecule type" value="Genomic_DNA"/>
</dbReference>
<dbReference type="Gene3D" id="1.10.287.950">
    <property type="entry name" value="Methyl-accepting chemotaxis protein"/>
    <property type="match status" value="1"/>
</dbReference>
<accession>A0ABS1EIE9</accession>
<dbReference type="Pfam" id="PF10145">
    <property type="entry name" value="PhageMin_Tail"/>
    <property type="match status" value="1"/>
</dbReference>
<keyword evidence="3" id="KW-0472">Membrane</keyword>
<evidence type="ECO:0000313" key="6">
    <source>
        <dbReference type="Proteomes" id="UP000596739"/>
    </source>
</evidence>
<proteinExistence type="predicted"/>
<evidence type="ECO:0000256" key="1">
    <source>
        <dbReference type="ARBA" id="ARBA00022612"/>
    </source>
</evidence>
<feature type="domain" description="Phage tail tape measure protein" evidence="4">
    <location>
        <begin position="255"/>
        <end position="451"/>
    </location>
</feature>
<name>A0ABS1EIE9_9CLOT</name>
<dbReference type="Proteomes" id="UP000596739">
    <property type="component" value="Unassembled WGS sequence"/>
</dbReference>
<dbReference type="PANTHER" id="PTHR37813">
    <property type="entry name" value="FELS-2 PROPHAGE PROTEIN"/>
    <property type="match status" value="1"/>
</dbReference>
<evidence type="ECO:0000313" key="5">
    <source>
        <dbReference type="EMBL" id="MBK1809136.1"/>
    </source>
</evidence>
<comment type="caution">
    <text evidence="5">The sequence shown here is derived from an EMBL/GenBank/DDBJ whole genome shotgun (WGS) entry which is preliminary data.</text>
</comment>
<protein>
    <submittedName>
        <fullName evidence="5">Phage tail tape measure protein</fullName>
    </submittedName>
</protein>
<feature type="coiled-coil region" evidence="2">
    <location>
        <begin position="81"/>
        <end position="192"/>
    </location>
</feature>
<gene>
    <name evidence="5" type="ORF">JHL18_00540</name>
</gene>
<evidence type="ECO:0000256" key="3">
    <source>
        <dbReference type="SAM" id="Phobius"/>
    </source>
</evidence>
<keyword evidence="1" id="KW-1188">Viral release from host cell</keyword>
<evidence type="ECO:0000259" key="4">
    <source>
        <dbReference type="Pfam" id="PF10145"/>
    </source>
</evidence>
<keyword evidence="2" id="KW-0175">Coiled coil</keyword>
<organism evidence="5 6">
    <name type="scientific">Clostridium yunnanense</name>
    <dbReference type="NCBI Taxonomy" id="2800325"/>
    <lineage>
        <taxon>Bacteria</taxon>
        <taxon>Bacillati</taxon>
        <taxon>Bacillota</taxon>
        <taxon>Clostridia</taxon>
        <taxon>Eubacteriales</taxon>
        <taxon>Clostridiaceae</taxon>
        <taxon>Clostridium</taxon>
    </lineage>
</organism>
<dbReference type="InterPro" id="IPR010090">
    <property type="entry name" value="Phage_tape_meas"/>
</dbReference>
<keyword evidence="6" id="KW-1185">Reference proteome</keyword>
<dbReference type="RefSeq" id="WP_200265686.1">
    <property type="nucleotide sequence ID" value="NZ_JAENHN010000002.1"/>
</dbReference>
<keyword evidence="3" id="KW-0812">Transmembrane</keyword>
<dbReference type="PANTHER" id="PTHR37813:SF1">
    <property type="entry name" value="FELS-2 PROPHAGE PROTEIN"/>
    <property type="match status" value="1"/>
</dbReference>
<evidence type="ECO:0000256" key="2">
    <source>
        <dbReference type="SAM" id="Coils"/>
    </source>
</evidence>
<keyword evidence="3" id="KW-1133">Transmembrane helix</keyword>
<reference evidence="6" key="1">
    <citation type="submission" date="2021-01" db="EMBL/GenBank/DDBJ databases">
        <title>Genome public.</title>
        <authorList>
            <person name="Liu C."/>
            <person name="Sun Q."/>
        </authorList>
    </citation>
    <scope>NUCLEOTIDE SEQUENCE [LARGE SCALE GENOMIC DNA]</scope>
    <source>
        <strain evidence="6">YIM B02505</strain>
    </source>
</reference>
<dbReference type="SUPFAM" id="SSF57997">
    <property type="entry name" value="Tropomyosin"/>
    <property type="match status" value="1"/>
</dbReference>
<sequence length="781" mass="84963">MGANIKINSESKQFQTEMQKVAQELKVMSSELNVATTQAELFGTKQEQLGAKSKELTNTIKGQNTIFNLQKQTLSALTSDIDKYKTRNAELAKSIEDVETKLKESIKATGEDSKETKTLQQELNKLQNEYKNNDKAIDRANSSIDKYKIKMNETEKSILQNKKALEDVNEQLQNSSNKFDKFKDNLEKTNEKFKGLNDGAKKVTGALAVGLVGATALGIDNAKDLTKALNDLQAKTGLTSDEMEDYKQIMQDIYANNFGEGYEDISESMAKVNQVTGLTNDELKNTTQNAILIRDTFGFDVSESINAVNGLMQNFGITSEQAYTLIAQGAQSGADKNGDLLDSLNEYGVQFKKLGLDAQEFTNVLITGAKEGAFSIDKVGDAVKEFAIRAVDGSKTTQQGFQAIGLDANKMATEFGKGGDSAKQAFDKTLTALLAIKDPLVQSQAGVNLFGTQFEDLGVKGLTALQGLQADTNMTAKTLENLNQVKYNDLDSAITGIGRQFQAGLSDVITTSVLPRLNEFANNIQTNMPEIQKTIKSSIDLVLPLFDGLGKIIGFVIDNSNILIPVAAGLSASIGTLQIINTVTKLMDIWKASTFAQTLAQEGLNVALKSNPIGLVVTAIGLLVAAFVGAYNNVEWFRDMVNGAFASIKSAISSVWNLVSNFKFPSFKLPHFKISGSFSLAPPSMPKLGVEWYANGGIMTQPTLFGMNGSNAMVGGESGAEAVLPLKVLWNEMEKNFDRLEQRLNTNKQQVIYVQVNSILDGKKVAQSIAKNVDIENAWLR</sequence>
<feature type="transmembrane region" description="Helical" evidence="3">
    <location>
        <begin position="613"/>
        <end position="631"/>
    </location>
</feature>